<evidence type="ECO:0000313" key="3">
    <source>
        <dbReference type="Proteomes" id="UP000800200"/>
    </source>
</evidence>
<sequence>MPRNVGKTVLDLVFRGLVQLITLPYHRFFTYNTLKPAAEILEHAARGIECNSPDREKLHSLLSGWRTRKKDELIFVSVAGIAVTAIVTASFSWPSIQDSYWVASAFWYVSLMTSVCGILIAAQQISLLTLIGDLPEDPLAASSKKIKRHLNQLLVECPSRPRNSDEAAQEYLQQWQLSWKLIFTWQCPMMFFGYSFLCYFIGLTVVVCTPLVNKEKWGPNIYVAVTYLAASALSWGLFAYCSLGGYGAITLHEDLDDTGITQAAEAYITGQKEFGIRKGQAA</sequence>
<keyword evidence="1" id="KW-0472">Membrane</keyword>
<evidence type="ECO:0000256" key="1">
    <source>
        <dbReference type="SAM" id="Phobius"/>
    </source>
</evidence>
<organism evidence="2 3">
    <name type="scientific">Zopfia rhizophila CBS 207.26</name>
    <dbReference type="NCBI Taxonomy" id="1314779"/>
    <lineage>
        <taxon>Eukaryota</taxon>
        <taxon>Fungi</taxon>
        <taxon>Dikarya</taxon>
        <taxon>Ascomycota</taxon>
        <taxon>Pezizomycotina</taxon>
        <taxon>Dothideomycetes</taxon>
        <taxon>Dothideomycetes incertae sedis</taxon>
        <taxon>Zopfiaceae</taxon>
        <taxon>Zopfia</taxon>
    </lineage>
</organism>
<keyword evidence="3" id="KW-1185">Reference proteome</keyword>
<dbReference type="OrthoDB" id="630895at2759"/>
<name>A0A6A6DBJ2_9PEZI</name>
<dbReference type="Proteomes" id="UP000800200">
    <property type="component" value="Unassembled WGS sequence"/>
</dbReference>
<accession>A0A6A6DBJ2</accession>
<feature type="transmembrane region" description="Helical" evidence="1">
    <location>
        <begin position="73"/>
        <end position="93"/>
    </location>
</feature>
<gene>
    <name evidence="2" type="ORF">K469DRAFT_755439</name>
</gene>
<keyword evidence="1" id="KW-1133">Transmembrane helix</keyword>
<feature type="transmembrane region" description="Helical" evidence="1">
    <location>
        <begin position="99"/>
        <end position="122"/>
    </location>
</feature>
<proteinExistence type="predicted"/>
<feature type="transmembrane region" description="Helical" evidence="1">
    <location>
        <begin position="191"/>
        <end position="212"/>
    </location>
</feature>
<feature type="transmembrane region" description="Helical" evidence="1">
    <location>
        <begin position="224"/>
        <end position="243"/>
    </location>
</feature>
<protein>
    <submittedName>
        <fullName evidence="2">Uncharacterized protein</fullName>
    </submittedName>
</protein>
<keyword evidence="1" id="KW-0812">Transmembrane</keyword>
<dbReference type="AlphaFoldDB" id="A0A6A6DBJ2"/>
<evidence type="ECO:0000313" key="2">
    <source>
        <dbReference type="EMBL" id="KAF2176807.1"/>
    </source>
</evidence>
<dbReference type="EMBL" id="ML994700">
    <property type="protein sequence ID" value="KAF2176807.1"/>
    <property type="molecule type" value="Genomic_DNA"/>
</dbReference>
<reference evidence="2" key="1">
    <citation type="journal article" date="2020" name="Stud. Mycol.">
        <title>101 Dothideomycetes genomes: a test case for predicting lifestyles and emergence of pathogens.</title>
        <authorList>
            <person name="Haridas S."/>
            <person name="Albert R."/>
            <person name="Binder M."/>
            <person name="Bloem J."/>
            <person name="Labutti K."/>
            <person name="Salamov A."/>
            <person name="Andreopoulos B."/>
            <person name="Baker S."/>
            <person name="Barry K."/>
            <person name="Bills G."/>
            <person name="Bluhm B."/>
            <person name="Cannon C."/>
            <person name="Castanera R."/>
            <person name="Culley D."/>
            <person name="Daum C."/>
            <person name="Ezra D."/>
            <person name="Gonzalez J."/>
            <person name="Henrissat B."/>
            <person name="Kuo A."/>
            <person name="Liang C."/>
            <person name="Lipzen A."/>
            <person name="Lutzoni F."/>
            <person name="Magnuson J."/>
            <person name="Mondo S."/>
            <person name="Nolan M."/>
            <person name="Ohm R."/>
            <person name="Pangilinan J."/>
            <person name="Park H.-J."/>
            <person name="Ramirez L."/>
            <person name="Alfaro M."/>
            <person name="Sun H."/>
            <person name="Tritt A."/>
            <person name="Yoshinaga Y."/>
            <person name="Zwiers L.-H."/>
            <person name="Turgeon B."/>
            <person name="Goodwin S."/>
            <person name="Spatafora J."/>
            <person name="Crous P."/>
            <person name="Grigoriev I."/>
        </authorList>
    </citation>
    <scope>NUCLEOTIDE SEQUENCE</scope>
    <source>
        <strain evidence="2">CBS 207.26</strain>
    </source>
</reference>